<keyword evidence="2" id="KW-0732">Signal</keyword>
<keyword evidence="4" id="KW-1185">Reference proteome</keyword>
<sequence length="1337" mass="154887">MTKVQLLLTYMIVLAHSCSYLYNNTIFLTGTLQEVINVPLSSIFHTDYFERLTLKQTDKFLSITTPISKYSEKYYGGIKDLKIVTQKLQKSTSSRDPINHLTILGLNYDTYYTQSNQGTYLDLPQISILTNCEAKKKSICYDIIQLDRLTVIDCDDEKKNSYFILMNQDSRVTYLDVDKATSEFRKVDQVDQYMFRGTVDKIFVYIEEEGQLKYLISLDETTLIALLKKDSFKLSIKDFQVHTNGQLSILNASGDIIVVQYKNDSWELIKIIETHIDDVQGYDYNVFTNTYAIISKTQILFQIRDKEKQIAEILNDDASTKIYLTKRNILLFQNNIVTLLNESLKKIQNLQFDDEQAFINTNQNAEGFMIVSNIKVVGYTINENYSLKLSLTSAIPGDDYQKASLVQEAYPQNCLINLFYRTQDLGYKQVLQSQYSKGLIVGGVNIDSDAIKLVPVYQGSDLKYQFKPNNLIKKIEIEKHIAFSLEGLSETQTLGYRKILKANGQLSYYIIQQDANLQVKGYLCEGNLQLNCNLLFTKDQFKQLLNSVEQLWWSNQESLFFATFQEQSLTIYYLSTQTNKLDILTTINLESNVKQIVTDGSHLFVLLEQEIRIYEITILNQAKLTNTFNVVALKIYASEHVKNLFLIEQQFTLNLYDIEYDLQTLVWYETIQFDFKESNLAIFANHFVRFIKQDNDDNYIVTVFNYANKRNIYREKQISFTHYTDINLSTLDCSFDRNLFYIQGYNKRSSNQVILVYKLTSNSLDTLFYQINSTPSAIFSVAGNNILMTDIVNQQVANYQITGELIVTSVVNKEYEQIPYTSQIQLDFEVTNDLSNKMVVSIAINSVNRGGKIILRSDQINLNYTKHNETVNCADLGQDWYSGQVFDIELADQSTKIQLNPSLTLQKEILEYSPQLRQFNSSRLVQLMQNKLNLVNIEDFTFQILQLDENYQFTAILLIVGENIYVQAETKESIWLRVIQCKNNDKCNLLVNKLQLSKSVKRAYLHENNFFLYIGNDVNVYDTLGDATNLEKFELIQSYQQYYQIQQMEFTHLQKNVYQFISVDIWGNLEFQMREINRTSTTNYFVRFPLDSLLAEQNINKQEIQQSAGFVLTKNQITIIFKNSASYSFHYEMSCSRNELCEIATFKFNGLYQQYQDWKLIDFRQNEDILQIIYLTQTHYELMLYDMETPSSNSKPKNVIAHLATPLSGIKDNSQHLSFVYALHGKLHLLVSSEGQLKLQHYILLRSPQLCTNESKFEDQVKFKLSNTDQNLSIQEKVKISEYIPPSPSPDDDKGGSFPIWAIILIILGLLLIGGGIFLYCRQRKNNDENTNQLLAS</sequence>
<keyword evidence="1" id="KW-0472">Membrane</keyword>
<feature type="transmembrane region" description="Helical" evidence="1">
    <location>
        <begin position="1298"/>
        <end position="1321"/>
    </location>
</feature>
<name>A0A8S1Y8T3_PAROT</name>
<protein>
    <recommendedName>
        <fullName evidence="5">Transmembrane protein</fullName>
    </recommendedName>
</protein>
<comment type="caution">
    <text evidence="3">The sequence shown here is derived from an EMBL/GenBank/DDBJ whole genome shotgun (WGS) entry which is preliminary data.</text>
</comment>
<gene>
    <name evidence="3" type="ORF">POCTA_138.1.T1490086</name>
</gene>
<evidence type="ECO:0000256" key="2">
    <source>
        <dbReference type="SAM" id="SignalP"/>
    </source>
</evidence>
<keyword evidence="1" id="KW-0812">Transmembrane</keyword>
<dbReference type="EMBL" id="CAJJDP010000151">
    <property type="protein sequence ID" value="CAD8210000.1"/>
    <property type="molecule type" value="Genomic_DNA"/>
</dbReference>
<evidence type="ECO:0000313" key="3">
    <source>
        <dbReference type="EMBL" id="CAD8210000.1"/>
    </source>
</evidence>
<organism evidence="3 4">
    <name type="scientific">Paramecium octaurelia</name>
    <dbReference type="NCBI Taxonomy" id="43137"/>
    <lineage>
        <taxon>Eukaryota</taxon>
        <taxon>Sar</taxon>
        <taxon>Alveolata</taxon>
        <taxon>Ciliophora</taxon>
        <taxon>Intramacronucleata</taxon>
        <taxon>Oligohymenophorea</taxon>
        <taxon>Peniculida</taxon>
        <taxon>Parameciidae</taxon>
        <taxon>Paramecium</taxon>
    </lineage>
</organism>
<feature type="chain" id="PRO_5035715366" description="Transmembrane protein" evidence="2">
    <location>
        <begin position="18"/>
        <end position="1337"/>
    </location>
</feature>
<dbReference type="Proteomes" id="UP000683925">
    <property type="component" value="Unassembled WGS sequence"/>
</dbReference>
<dbReference type="OrthoDB" id="296458at2759"/>
<evidence type="ECO:0008006" key="5">
    <source>
        <dbReference type="Google" id="ProtNLM"/>
    </source>
</evidence>
<keyword evidence="1" id="KW-1133">Transmembrane helix</keyword>
<feature type="signal peptide" evidence="2">
    <location>
        <begin position="1"/>
        <end position="17"/>
    </location>
</feature>
<accession>A0A8S1Y8T3</accession>
<dbReference type="OMA" id="CSRNELC"/>
<proteinExistence type="predicted"/>
<reference evidence="3" key="1">
    <citation type="submission" date="2021-01" db="EMBL/GenBank/DDBJ databases">
        <authorList>
            <consortium name="Genoscope - CEA"/>
            <person name="William W."/>
        </authorList>
    </citation>
    <scope>NUCLEOTIDE SEQUENCE</scope>
</reference>
<evidence type="ECO:0000256" key="1">
    <source>
        <dbReference type="SAM" id="Phobius"/>
    </source>
</evidence>
<evidence type="ECO:0000313" key="4">
    <source>
        <dbReference type="Proteomes" id="UP000683925"/>
    </source>
</evidence>